<dbReference type="Pfam" id="PF19054">
    <property type="entry name" value="DUF5753"/>
    <property type="match status" value="1"/>
</dbReference>
<dbReference type="Pfam" id="PF13560">
    <property type="entry name" value="HTH_31"/>
    <property type="match status" value="1"/>
</dbReference>
<gene>
    <name evidence="2" type="ORF">F4556_000296</name>
</gene>
<dbReference type="CDD" id="cd00093">
    <property type="entry name" value="HTH_XRE"/>
    <property type="match status" value="1"/>
</dbReference>
<evidence type="ECO:0000313" key="2">
    <source>
        <dbReference type="EMBL" id="MBB4944761.1"/>
    </source>
</evidence>
<dbReference type="SMART" id="SM00530">
    <property type="entry name" value="HTH_XRE"/>
    <property type="match status" value="1"/>
</dbReference>
<dbReference type="EMBL" id="JACHJR010000001">
    <property type="protein sequence ID" value="MBB4944761.1"/>
    <property type="molecule type" value="Genomic_DNA"/>
</dbReference>
<name>A0A7W7WF12_9ACTN</name>
<dbReference type="GO" id="GO:0003677">
    <property type="term" value="F:DNA binding"/>
    <property type="evidence" value="ECO:0007669"/>
    <property type="project" value="InterPro"/>
</dbReference>
<sequence length="286" mass="31588">MPNPRELDPSESMLALFGSELREHRSRARLSQENLGEVLGYTGSLVGQIETGRRTPTREFAERLDGALETGGIFSKLWPHITRGQFPGFFKSYAELEPRACQMLEYGGELIPGLGQTEGYMRAVFEAGLPLAPPETIEEKVAARLGRQELLRGPTRPLLWWLLAENAIRRPVGGFGTMADQLGHLVDLVRSRMVVIQVLETSRGAHALLEGSMTLMSFADGIPDTGYVEAPHAGVLIEHPDTVRELRLSYDLARADALSPEASLNLVEKVAKEHQHHADEHRAEPG</sequence>
<feature type="domain" description="HTH cro/C1-type" evidence="1">
    <location>
        <begin position="21"/>
        <end position="74"/>
    </location>
</feature>
<dbReference type="Proteomes" id="UP000573327">
    <property type="component" value="Unassembled WGS sequence"/>
</dbReference>
<dbReference type="Gene3D" id="1.10.260.40">
    <property type="entry name" value="lambda repressor-like DNA-binding domains"/>
    <property type="match status" value="1"/>
</dbReference>
<organism evidence="2 3">
    <name type="scientific">Kitasatospora gansuensis</name>
    <dbReference type="NCBI Taxonomy" id="258050"/>
    <lineage>
        <taxon>Bacteria</taxon>
        <taxon>Bacillati</taxon>
        <taxon>Actinomycetota</taxon>
        <taxon>Actinomycetes</taxon>
        <taxon>Kitasatosporales</taxon>
        <taxon>Streptomycetaceae</taxon>
        <taxon>Kitasatospora</taxon>
    </lineage>
</organism>
<dbReference type="PROSITE" id="PS50943">
    <property type="entry name" value="HTH_CROC1"/>
    <property type="match status" value="1"/>
</dbReference>
<dbReference type="InterPro" id="IPR001387">
    <property type="entry name" value="Cro/C1-type_HTH"/>
</dbReference>
<reference evidence="2 3" key="1">
    <citation type="submission" date="2020-08" db="EMBL/GenBank/DDBJ databases">
        <title>Sequencing the genomes of 1000 actinobacteria strains.</title>
        <authorList>
            <person name="Klenk H.-P."/>
        </authorList>
    </citation>
    <scope>NUCLEOTIDE SEQUENCE [LARGE SCALE GENOMIC DNA]</scope>
    <source>
        <strain evidence="2 3">DSM 44786</strain>
    </source>
</reference>
<dbReference type="InterPro" id="IPR043917">
    <property type="entry name" value="DUF5753"/>
</dbReference>
<dbReference type="RefSeq" id="WP_184910935.1">
    <property type="nucleotide sequence ID" value="NZ_JACHJR010000001.1"/>
</dbReference>
<proteinExistence type="predicted"/>
<keyword evidence="3" id="KW-1185">Reference proteome</keyword>
<dbReference type="AlphaFoldDB" id="A0A7W7WF12"/>
<evidence type="ECO:0000313" key="3">
    <source>
        <dbReference type="Proteomes" id="UP000573327"/>
    </source>
</evidence>
<protein>
    <submittedName>
        <fullName evidence="2">Transcriptional regulator with XRE-family HTH domain</fullName>
    </submittedName>
</protein>
<evidence type="ECO:0000259" key="1">
    <source>
        <dbReference type="PROSITE" id="PS50943"/>
    </source>
</evidence>
<accession>A0A7W7WF12</accession>
<dbReference type="SUPFAM" id="SSF47413">
    <property type="entry name" value="lambda repressor-like DNA-binding domains"/>
    <property type="match status" value="1"/>
</dbReference>
<comment type="caution">
    <text evidence="2">The sequence shown here is derived from an EMBL/GenBank/DDBJ whole genome shotgun (WGS) entry which is preliminary data.</text>
</comment>
<dbReference type="InterPro" id="IPR010982">
    <property type="entry name" value="Lambda_DNA-bd_dom_sf"/>
</dbReference>